<dbReference type="Gene3D" id="4.10.240.10">
    <property type="entry name" value="Zn(2)-C6 fungal-type DNA-binding domain"/>
    <property type="match status" value="1"/>
</dbReference>
<feature type="region of interest" description="Disordered" evidence="1">
    <location>
        <begin position="1"/>
        <end position="22"/>
    </location>
</feature>
<reference evidence="3 4" key="1">
    <citation type="journal article" date="2016" name="Mol. Biol. Evol.">
        <title>Comparative Genomics of Early-Diverging Mushroom-Forming Fungi Provides Insights into the Origins of Lignocellulose Decay Capabilities.</title>
        <authorList>
            <person name="Nagy L.G."/>
            <person name="Riley R."/>
            <person name="Tritt A."/>
            <person name="Adam C."/>
            <person name="Daum C."/>
            <person name="Floudas D."/>
            <person name="Sun H."/>
            <person name="Yadav J.S."/>
            <person name="Pangilinan J."/>
            <person name="Larsson K.H."/>
            <person name="Matsuura K."/>
            <person name="Barry K."/>
            <person name="Labutti K."/>
            <person name="Kuo R."/>
            <person name="Ohm R.A."/>
            <person name="Bhattacharya S.S."/>
            <person name="Shirouzu T."/>
            <person name="Yoshinaga Y."/>
            <person name="Martin F.M."/>
            <person name="Grigoriev I.V."/>
            <person name="Hibbett D.S."/>
        </authorList>
    </citation>
    <scope>NUCLEOTIDE SEQUENCE [LARGE SCALE GENOMIC DNA]</scope>
    <source>
        <strain evidence="3 4">HHB12029</strain>
    </source>
</reference>
<dbReference type="EMBL" id="KV426016">
    <property type="protein sequence ID" value="KZV92009.1"/>
    <property type="molecule type" value="Genomic_DNA"/>
</dbReference>
<dbReference type="SUPFAM" id="SSF57701">
    <property type="entry name" value="Zn2/Cys6 DNA-binding domain"/>
    <property type="match status" value="1"/>
</dbReference>
<proteinExistence type="predicted"/>
<name>A0A166AHU3_EXIGL</name>
<gene>
    <name evidence="3" type="ORF">EXIGLDRAFT_836768</name>
</gene>
<feature type="compositionally biased region" description="Basic and acidic residues" evidence="1">
    <location>
        <begin position="1"/>
        <end position="10"/>
    </location>
</feature>
<evidence type="ECO:0000313" key="3">
    <source>
        <dbReference type="EMBL" id="KZV92009.1"/>
    </source>
</evidence>
<dbReference type="GO" id="GO:0008270">
    <property type="term" value="F:zinc ion binding"/>
    <property type="evidence" value="ECO:0007669"/>
    <property type="project" value="InterPro"/>
</dbReference>
<dbReference type="GO" id="GO:0000981">
    <property type="term" value="F:DNA-binding transcription factor activity, RNA polymerase II-specific"/>
    <property type="evidence" value="ECO:0007669"/>
    <property type="project" value="InterPro"/>
</dbReference>
<evidence type="ECO:0000256" key="1">
    <source>
        <dbReference type="SAM" id="MobiDB-lite"/>
    </source>
</evidence>
<dbReference type="InterPro" id="IPR036864">
    <property type="entry name" value="Zn2-C6_fun-type_DNA-bd_sf"/>
</dbReference>
<protein>
    <recommendedName>
        <fullName evidence="2">Zn(2)-C6 fungal-type domain-containing protein</fullName>
    </recommendedName>
</protein>
<dbReference type="SMART" id="SM00066">
    <property type="entry name" value="GAL4"/>
    <property type="match status" value="1"/>
</dbReference>
<dbReference type="AlphaFoldDB" id="A0A166AHU3"/>
<feature type="domain" description="Zn(2)-C6 fungal-type" evidence="2">
    <location>
        <begin position="33"/>
        <end position="73"/>
    </location>
</feature>
<evidence type="ECO:0000259" key="2">
    <source>
        <dbReference type="PROSITE" id="PS50048"/>
    </source>
</evidence>
<dbReference type="InParanoid" id="A0A166AHU3"/>
<accession>A0A166AHU3</accession>
<evidence type="ECO:0000313" key="4">
    <source>
        <dbReference type="Proteomes" id="UP000077266"/>
    </source>
</evidence>
<sequence>MPKDGPHDDGEPSASHQLPAGKPYAAYQPTRSACWACRHRRVTCDLGDKIARFPNADPATLQCSNCIDRRFPCNDATPAVRRIPT</sequence>
<dbReference type="PROSITE" id="PS50048">
    <property type="entry name" value="ZN2_CY6_FUNGAL_2"/>
    <property type="match status" value="1"/>
</dbReference>
<organism evidence="3 4">
    <name type="scientific">Exidia glandulosa HHB12029</name>
    <dbReference type="NCBI Taxonomy" id="1314781"/>
    <lineage>
        <taxon>Eukaryota</taxon>
        <taxon>Fungi</taxon>
        <taxon>Dikarya</taxon>
        <taxon>Basidiomycota</taxon>
        <taxon>Agaricomycotina</taxon>
        <taxon>Agaricomycetes</taxon>
        <taxon>Auriculariales</taxon>
        <taxon>Exidiaceae</taxon>
        <taxon>Exidia</taxon>
    </lineage>
</organism>
<dbReference type="InterPro" id="IPR001138">
    <property type="entry name" value="Zn2Cys6_DnaBD"/>
</dbReference>
<dbReference type="Pfam" id="PF00172">
    <property type="entry name" value="Zn_clus"/>
    <property type="match status" value="1"/>
</dbReference>
<dbReference type="Proteomes" id="UP000077266">
    <property type="component" value="Unassembled WGS sequence"/>
</dbReference>
<keyword evidence="4" id="KW-1185">Reference proteome</keyword>